<comment type="function">
    <text evidence="3">Probably deamidates glutamine residues to glutamate on methyl-accepting chemotaxis receptors (MCPs), playing an important role in chemotaxis.</text>
</comment>
<dbReference type="PANTHER" id="PTHR35147:SF1">
    <property type="entry name" value="CHEMORECEPTOR GLUTAMINE DEAMIDASE CHED-RELATED"/>
    <property type="match status" value="1"/>
</dbReference>
<proteinExistence type="inferred from homology"/>
<protein>
    <recommendedName>
        <fullName evidence="3">Probable chemoreceptor glutamine deamidase CheD</fullName>
        <ecNumber evidence="3">3.5.1.44</ecNumber>
    </recommendedName>
</protein>
<dbReference type="Proteomes" id="UP000001052">
    <property type="component" value="Chromosome"/>
</dbReference>
<gene>
    <name evidence="3" type="primary">cheD</name>
    <name evidence="4" type="ordered locus">Dret_0662</name>
</gene>
<dbReference type="Gene3D" id="3.30.1330.200">
    <property type="match status" value="1"/>
</dbReference>
<dbReference type="HOGENOM" id="CLU_087854_2_0_7"/>
<keyword evidence="5" id="KW-1185">Reference proteome</keyword>
<dbReference type="PANTHER" id="PTHR35147">
    <property type="entry name" value="CHEMORECEPTOR GLUTAMINE DEAMIDASE CHED-RELATED"/>
    <property type="match status" value="1"/>
</dbReference>
<evidence type="ECO:0000256" key="3">
    <source>
        <dbReference type="HAMAP-Rule" id="MF_01440"/>
    </source>
</evidence>
<dbReference type="SUPFAM" id="SSF64438">
    <property type="entry name" value="CNF1/YfiH-like putative cysteine hydrolases"/>
    <property type="match status" value="1"/>
</dbReference>
<dbReference type="GO" id="GO:0050568">
    <property type="term" value="F:protein-glutamine glutaminase activity"/>
    <property type="evidence" value="ECO:0007669"/>
    <property type="project" value="UniProtKB-UniRule"/>
</dbReference>
<dbReference type="InterPro" id="IPR038592">
    <property type="entry name" value="CheD-like_sf"/>
</dbReference>
<dbReference type="InterPro" id="IPR011324">
    <property type="entry name" value="Cytotoxic_necrot_fac-like_cat"/>
</dbReference>
<dbReference type="EC" id="3.5.1.44" evidence="3"/>
<evidence type="ECO:0000256" key="1">
    <source>
        <dbReference type="ARBA" id="ARBA00022500"/>
    </source>
</evidence>
<dbReference type="RefSeq" id="WP_015751112.1">
    <property type="nucleotide sequence ID" value="NC_013223.1"/>
</dbReference>
<evidence type="ECO:0000313" key="5">
    <source>
        <dbReference type="Proteomes" id="UP000001052"/>
    </source>
</evidence>
<dbReference type="KEGG" id="drt:Dret_0662"/>
<dbReference type="AlphaFoldDB" id="C8X0K7"/>
<accession>C8X0K7</accession>
<keyword evidence="2 3" id="KW-0378">Hydrolase</keyword>
<name>C8X0K7_DESRD</name>
<evidence type="ECO:0000313" key="4">
    <source>
        <dbReference type="EMBL" id="ACV67954.1"/>
    </source>
</evidence>
<dbReference type="Pfam" id="PF03975">
    <property type="entry name" value="CheD"/>
    <property type="match status" value="1"/>
</dbReference>
<dbReference type="InterPro" id="IPR005659">
    <property type="entry name" value="Chemorcpt_Glu_NH3ase_CheD"/>
</dbReference>
<reference evidence="5" key="1">
    <citation type="submission" date="2009-09" db="EMBL/GenBank/DDBJ databases">
        <title>The complete chromosome of Desulfohalobium retbaense DSM 5692.</title>
        <authorList>
            <consortium name="US DOE Joint Genome Institute (JGI-PGF)"/>
            <person name="Lucas S."/>
            <person name="Copeland A."/>
            <person name="Lapidus A."/>
            <person name="Glavina del Rio T."/>
            <person name="Dalin E."/>
            <person name="Tice H."/>
            <person name="Bruce D."/>
            <person name="Goodwin L."/>
            <person name="Pitluck S."/>
            <person name="Kyrpides N."/>
            <person name="Mavromatis K."/>
            <person name="Ivanova N."/>
            <person name="Mikhailova N."/>
            <person name="Munk A.C."/>
            <person name="Brettin T."/>
            <person name="Detter J.C."/>
            <person name="Han C."/>
            <person name="Tapia R."/>
            <person name="Larimer F."/>
            <person name="Land M."/>
            <person name="Hauser L."/>
            <person name="Markowitz V."/>
            <person name="Cheng J.-F."/>
            <person name="Hugenholtz P."/>
            <person name="Woyke T."/>
            <person name="Wu D."/>
            <person name="Spring S."/>
            <person name="Klenk H.-P."/>
            <person name="Eisen J.A."/>
        </authorList>
    </citation>
    <scope>NUCLEOTIDE SEQUENCE [LARGE SCALE GENOMIC DNA]</scope>
    <source>
        <strain evidence="5">DSM 5692</strain>
    </source>
</reference>
<evidence type="ECO:0000256" key="2">
    <source>
        <dbReference type="ARBA" id="ARBA00022801"/>
    </source>
</evidence>
<dbReference type="CDD" id="cd16352">
    <property type="entry name" value="CheD"/>
    <property type="match status" value="1"/>
</dbReference>
<sequence length="163" mass="17804">MPQVVVDIAQMQVTENPADVLVTYSLGSCLGITVYDPQIQVAGMVHCMLPLSKVDPSKAKARPGMFVDTGVSLLLTTLFKMGARKSRIVINVAGGAHVLNNENNMFKIGERNFTVMRKILWKNGLLMHVSDVGGTNSRTIRLHNDSGCFVIKTQGKETEYGLP</sequence>
<reference evidence="4 5" key="2">
    <citation type="journal article" date="2010" name="Stand. Genomic Sci.">
        <title>Complete genome sequence of Desulfohalobium retbaense type strain (HR(100)).</title>
        <authorList>
            <person name="Spring S."/>
            <person name="Nolan M."/>
            <person name="Lapidus A."/>
            <person name="Glavina Del Rio T."/>
            <person name="Copeland A."/>
            <person name="Tice H."/>
            <person name="Cheng J.F."/>
            <person name="Lucas S."/>
            <person name="Land M."/>
            <person name="Chen F."/>
            <person name="Bruce D."/>
            <person name="Goodwin L."/>
            <person name="Pitluck S."/>
            <person name="Ivanova N."/>
            <person name="Mavromatis K."/>
            <person name="Mikhailova N."/>
            <person name="Pati A."/>
            <person name="Chen A."/>
            <person name="Palaniappan K."/>
            <person name="Hauser L."/>
            <person name="Chang Y.J."/>
            <person name="Jeffries C.D."/>
            <person name="Munk C."/>
            <person name="Kiss H."/>
            <person name="Chain P."/>
            <person name="Han C."/>
            <person name="Brettin T."/>
            <person name="Detter J.C."/>
            <person name="Schuler E."/>
            <person name="Goker M."/>
            <person name="Rohde M."/>
            <person name="Bristow J."/>
            <person name="Eisen J.A."/>
            <person name="Markowitz V."/>
            <person name="Hugenholtz P."/>
            <person name="Kyrpides N.C."/>
            <person name="Klenk H.P."/>
        </authorList>
    </citation>
    <scope>NUCLEOTIDE SEQUENCE [LARGE SCALE GENOMIC DNA]</scope>
    <source>
        <strain evidence="4 5">DSM 5692</strain>
    </source>
</reference>
<dbReference type="GO" id="GO:0006935">
    <property type="term" value="P:chemotaxis"/>
    <property type="evidence" value="ECO:0007669"/>
    <property type="project" value="UniProtKB-UniRule"/>
</dbReference>
<dbReference type="OrthoDB" id="9807202at2"/>
<dbReference type="HAMAP" id="MF_01440">
    <property type="entry name" value="CheD"/>
    <property type="match status" value="1"/>
</dbReference>
<keyword evidence="1 3" id="KW-0145">Chemotaxis</keyword>
<dbReference type="EMBL" id="CP001734">
    <property type="protein sequence ID" value="ACV67954.1"/>
    <property type="molecule type" value="Genomic_DNA"/>
</dbReference>
<dbReference type="STRING" id="485915.Dret_0662"/>
<comment type="catalytic activity">
    <reaction evidence="3">
        <text>L-glutaminyl-[protein] + H2O = L-glutamyl-[protein] + NH4(+)</text>
        <dbReference type="Rhea" id="RHEA:16441"/>
        <dbReference type="Rhea" id="RHEA-COMP:10207"/>
        <dbReference type="Rhea" id="RHEA-COMP:10208"/>
        <dbReference type="ChEBI" id="CHEBI:15377"/>
        <dbReference type="ChEBI" id="CHEBI:28938"/>
        <dbReference type="ChEBI" id="CHEBI:29973"/>
        <dbReference type="ChEBI" id="CHEBI:30011"/>
        <dbReference type="EC" id="3.5.1.44"/>
    </reaction>
</comment>
<comment type="similarity">
    <text evidence="3">Belongs to the CheD family.</text>
</comment>
<dbReference type="eggNOG" id="COG1871">
    <property type="taxonomic scope" value="Bacteria"/>
</dbReference>
<organism evidence="4 5">
    <name type="scientific">Desulfohalobium retbaense (strain ATCC 49708 / DSM 5692 / JCM 16813 / HR100)</name>
    <dbReference type="NCBI Taxonomy" id="485915"/>
    <lineage>
        <taxon>Bacteria</taxon>
        <taxon>Pseudomonadati</taxon>
        <taxon>Thermodesulfobacteriota</taxon>
        <taxon>Desulfovibrionia</taxon>
        <taxon>Desulfovibrionales</taxon>
        <taxon>Desulfohalobiaceae</taxon>
        <taxon>Desulfohalobium</taxon>
    </lineage>
</organism>